<dbReference type="InterPro" id="IPR036156">
    <property type="entry name" value="Beta-gal/glucu_dom_sf"/>
</dbReference>
<evidence type="ECO:0000256" key="5">
    <source>
        <dbReference type="ARBA" id="ARBA00023295"/>
    </source>
</evidence>
<dbReference type="SUPFAM" id="SSF74650">
    <property type="entry name" value="Galactose mutarotase-like"/>
    <property type="match status" value="1"/>
</dbReference>
<dbReference type="GO" id="GO:0004565">
    <property type="term" value="F:beta-galactosidase activity"/>
    <property type="evidence" value="ECO:0007669"/>
    <property type="project" value="UniProtKB-EC"/>
</dbReference>
<dbReference type="Gene3D" id="3.20.20.80">
    <property type="entry name" value="Glycosidases"/>
    <property type="match status" value="1"/>
</dbReference>
<dbReference type="GO" id="GO:0030246">
    <property type="term" value="F:carbohydrate binding"/>
    <property type="evidence" value="ECO:0007669"/>
    <property type="project" value="InterPro"/>
</dbReference>
<dbReference type="AlphaFoldDB" id="A0A1B8GTI4"/>
<reference evidence="8 9" key="1">
    <citation type="submission" date="2016-03" db="EMBL/GenBank/DDBJ databases">
        <title>Comparative genomics of Pseudogymnoascus destructans, the fungus causing white-nose syndrome of bats.</title>
        <authorList>
            <person name="Palmer J.M."/>
            <person name="Drees K.P."/>
            <person name="Foster J.T."/>
            <person name="Lindner D.L."/>
        </authorList>
    </citation>
    <scope>NUCLEOTIDE SEQUENCE [LARGE SCALE GENOMIC DNA]</scope>
    <source>
        <strain evidence="8 9">UAMH 10579</strain>
    </source>
</reference>
<dbReference type="GO" id="GO:0009341">
    <property type="term" value="C:beta-galactosidase complex"/>
    <property type="evidence" value="ECO:0007669"/>
    <property type="project" value="InterPro"/>
</dbReference>
<dbReference type="InterPro" id="IPR011013">
    <property type="entry name" value="Gal_mutarotase_sf_dom"/>
</dbReference>
<dbReference type="InterPro" id="IPR023232">
    <property type="entry name" value="Glyco_hydro_2_AS"/>
</dbReference>
<dbReference type="InterPro" id="IPR032312">
    <property type="entry name" value="LacZ_4"/>
</dbReference>
<dbReference type="Proteomes" id="UP000091956">
    <property type="component" value="Unassembled WGS sequence"/>
</dbReference>
<accession>A0A1B8GTI4</accession>
<dbReference type="Pfam" id="PF16353">
    <property type="entry name" value="LacZ_4"/>
    <property type="match status" value="1"/>
</dbReference>
<sequence length="1030" mass="115702">MALTSITTFPADIPNWNNLSVIHQNTLPPRASFLPYRNEEDALSHESSKATVQSLSGTWKFKLANSPFEAPEDFQLPEHDVSDWAPIQVPGMWQLQGHGKGPQYTNVIFPFPVDPPNVPFDNNETGSYVRTFRVLEPFRDHQQRLRFEGVDSAFNVWVNGKHVGYSQGARNPSEFDISNVVDVNGENTLAVQVYQWCDGSYIEDQDQWWLSGIFRDVALVAFPKVHIQDFHVQTLLDDKYEDAILSVDVELSSSAKVSLNLRDKDNAIIASASDSSNGNSVKFRIPIKNPHKWTAETPYLYHLSLSVDDCSIASYVGFRKLELRDGLFLVNGKRIVFRGVNRHEHHPLTGRTVPLEFLEKDLLLMKTHNINAIRTSHQPSDPRLYDLADKLGLWIMDEADVECHGFSHVDDAALDEEQKKLSFEEKKAMTYGNAARWTSDNPAWEESYVDRAKQLVMRDKNHASVIMWSLGNEAFYGCNFQKMYDWIKSYDQTRLVHYEGDTHAQTVDVYSRMYPQVSWIIDFATKEEKWEKPLILCEFVHAMGNGPGAIKEYMDAFYKYPRLQGGFVWEWANHGLKTKAVTGEEFYGYGGDFGDTPNDGNFVMDGLLFSDHTPTPGLIEYKKAIEPVQVIGGSYNEVEVINRYDFATLDHLQCKWSIVGDRYEELGGDISIPKGIQPGQTAKLAIPFTAIDSVPAGAVLQVTFTLKEATIWAEAGHEIAWGQIELKPAASLQSLTPPSSTCPTLIQKSPTLLSISSATSAWEFNLVTGSLSSWKKGGSEIIHTAPVMDFYRPQTDNDFPHDGAEWKEKHLEQTAEHTRQVGWGTSGTNVTVTVQKRIAPPVLEWSVDTTTTYTFGETSVGIKVTGTTQGANLPKTWARIGLTMALNSEVNGVEWFGRGPGESYSDKKLSQRIGTWKSPVDALFTNYEYPQESGNRTDVRWVAFQDGTGAPLLKASFGDKEGCSFSASHYTAADIDKATHPYLLEREKREEVIVRLDWRHHGLGTGSCGPKTMEEYALKSGPFEFSLLLE</sequence>
<dbReference type="GO" id="GO:0005990">
    <property type="term" value="P:lactose catabolic process"/>
    <property type="evidence" value="ECO:0007669"/>
    <property type="project" value="TreeGrafter"/>
</dbReference>
<dbReference type="SMART" id="SM01038">
    <property type="entry name" value="Bgal_small_N"/>
    <property type="match status" value="1"/>
</dbReference>
<proteinExistence type="inferred from homology"/>
<dbReference type="Gene3D" id="2.70.98.10">
    <property type="match status" value="1"/>
</dbReference>
<reference evidence="9" key="2">
    <citation type="journal article" date="2018" name="Nat. Commun.">
        <title>Extreme sensitivity to ultraviolet light in the fungal pathogen causing white-nose syndrome of bats.</title>
        <authorList>
            <person name="Palmer J.M."/>
            <person name="Drees K.P."/>
            <person name="Foster J.T."/>
            <person name="Lindner D.L."/>
        </authorList>
    </citation>
    <scope>NUCLEOTIDE SEQUENCE [LARGE SCALE GENOMIC DNA]</scope>
    <source>
        <strain evidence="9">UAMH 10579</strain>
    </source>
</reference>
<dbReference type="STRING" id="342668.A0A1B8GTI4"/>
<name>A0A1B8GTI4_9PEZI</name>
<dbReference type="PANTHER" id="PTHR46323">
    <property type="entry name" value="BETA-GALACTOSIDASE"/>
    <property type="match status" value="1"/>
</dbReference>
<evidence type="ECO:0000313" key="8">
    <source>
        <dbReference type="EMBL" id="OBT99143.1"/>
    </source>
</evidence>
<dbReference type="InterPro" id="IPR014718">
    <property type="entry name" value="GH-type_carb-bd"/>
</dbReference>
<keyword evidence="9" id="KW-1185">Reference proteome</keyword>
<evidence type="ECO:0000259" key="7">
    <source>
        <dbReference type="SMART" id="SM01038"/>
    </source>
</evidence>
<organism evidence="8 9">
    <name type="scientific">Pseudogymnoascus verrucosus</name>
    <dbReference type="NCBI Taxonomy" id="342668"/>
    <lineage>
        <taxon>Eukaryota</taxon>
        <taxon>Fungi</taxon>
        <taxon>Dikarya</taxon>
        <taxon>Ascomycota</taxon>
        <taxon>Pezizomycotina</taxon>
        <taxon>Leotiomycetes</taxon>
        <taxon>Thelebolales</taxon>
        <taxon>Thelebolaceae</taxon>
        <taxon>Pseudogymnoascus</taxon>
    </lineage>
</organism>
<gene>
    <name evidence="8" type="primary">LAC4_2</name>
    <name evidence="8" type="ORF">VE01_02561</name>
</gene>
<comment type="similarity">
    <text evidence="2">Belongs to the glycosyl hydrolase 2 family.</text>
</comment>
<evidence type="ECO:0000313" key="9">
    <source>
        <dbReference type="Proteomes" id="UP000091956"/>
    </source>
</evidence>
<dbReference type="PANTHER" id="PTHR46323:SF2">
    <property type="entry name" value="BETA-GALACTOSIDASE"/>
    <property type="match status" value="1"/>
</dbReference>
<dbReference type="PRINTS" id="PR00132">
    <property type="entry name" value="GLHYDRLASE2"/>
</dbReference>
<protein>
    <recommendedName>
        <fullName evidence="3">beta-galactosidase</fullName>
        <ecNumber evidence="3">3.2.1.23</ecNumber>
    </recommendedName>
    <alternativeName>
        <fullName evidence="6">Lactase</fullName>
    </alternativeName>
</protein>
<feature type="domain" description="Beta galactosidase small chain/" evidence="7">
    <location>
        <begin position="754"/>
        <end position="1030"/>
    </location>
</feature>
<dbReference type="InterPro" id="IPR050347">
    <property type="entry name" value="Bact_Beta-galactosidase"/>
</dbReference>
<dbReference type="Gene3D" id="2.60.120.260">
    <property type="entry name" value="Galactose-binding domain-like"/>
    <property type="match status" value="1"/>
</dbReference>
<dbReference type="SUPFAM" id="SSF49785">
    <property type="entry name" value="Galactose-binding domain-like"/>
    <property type="match status" value="1"/>
</dbReference>
<dbReference type="Pfam" id="PF02837">
    <property type="entry name" value="Glyco_hydro_2_N"/>
    <property type="match status" value="1"/>
</dbReference>
<dbReference type="InterPro" id="IPR004199">
    <property type="entry name" value="B-gal_small/dom_5"/>
</dbReference>
<dbReference type="InterPro" id="IPR013783">
    <property type="entry name" value="Ig-like_fold"/>
</dbReference>
<dbReference type="EC" id="3.2.1.23" evidence="3"/>
<keyword evidence="5" id="KW-0326">Glycosidase</keyword>
<evidence type="ECO:0000256" key="6">
    <source>
        <dbReference type="ARBA" id="ARBA00032230"/>
    </source>
</evidence>
<dbReference type="Pfam" id="PF02929">
    <property type="entry name" value="Bgal_small_N"/>
    <property type="match status" value="1"/>
</dbReference>
<comment type="catalytic activity">
    <reaction evidence="1">
        <text>Hydrolysis of terminal non-reducing beta-D-galactose residues in beta-D-galactosides.</text>
        <dbReference type="EC" id="3.2.1.23"/>
    </reaction>
</comment>
<evidence type="ECO:0000256" key="3">
    <source>
        <dbReference type="ARBA" id="ARBA00012756"/>
    </source>
</evidence>
<evidence type="ECO:0000256" key="4">
    <source>
        <dbReference type="ARBA" id="ARBA00022801"/>
    </source>
</evidence>
<dbReference type="InterPro" id="IPR006101">
    <property type="entry name" value="Glyco_hydro_2"/>
</dbReference>
<dbReference type="GeneID" id="28835947"/>
<dbReference type="Pfam" id="PF02836">
    <property type="entry name" value="Glyco_hydro_2_C"/>
    <property type="match status" value="1"/>
</dbReference>
<dbReference type="PROSITE" id="PS00608">
    <property type="entry name" value="GLYCOSYL_HYDROL_F2_2"/>
    <property type="match status" value="1"/>
</dbReference>
<dbReference type="InterPro" id="IPR006102">
    <property type="entry name" value="Ig-like_GH2"/>
</dbReference>
<dbReference type="InterPro" id="IPR006104">
    <property type="entry name" value="Glyco_hydro_2_N"/>
</dbReference>
<dbReference type="OrthoDB" id="408320at2759"/>
<dbReference type="Gene3D" id="2.60.40.10">
    <property type="entry name" value="Immunoglobulins"/>
    <property type="match status" value="2"/>
</dbReference>
<dbReference type="RefSeq" id="XP_018132876.1">
    <property type="nucleotide sequence ID" value="XM_018272069.2"/>
</dbReference>
<keyword evidence="4" id="KW-0378">Hydrolase</keyword>
<dbReference type="Pfam" id="PF00703">
    <property type="entry name" value="Glyco_hydro_2"/>
    <property type="match status" value="1"/>
</dbReference>
<evidence type="ECO:0000256" key="1">
    <source>
        <dbReference type="ARBA" id="ARBA00001412"/>
    </source>
</evidence>
<dbReference type="EMBL" id="KV460213">
    <property type="protein sequence ID" value="OBT99143.1"/>
    <property type="molecule type" value="Genomic_DNA"/>
</dbReference>
<dbReference type="InterPro" id="IPR017853">
    <property type="entry name" value="GH"/>
</dbReference>
<evidence type="ECO:0000256" key="2">
    <source>
        <dbReference type="ARBA" id="ARBA00007401"/>
    </source>
</evidence>
<dbReference type="InterPro" id="IPR008979">
    <property type="entry name" value="Galactose-bd-like_sf"/>
</dbReference>
<dbReference type="SUPFAM" id="SSF51445">
    <property type="entry name" value="(Trans)glycosidases"/>
    <property type="match status" value="1"/>
</dbReference>
<dbReference type="InterPro" id="IPR006103">
    <property type="entry name" value="Glyco_hydro_2_cat"/>
</dbReference>
<dbReference type="SUPFAM" id="SSF49303">
    <property type="entry name" value="beta-Galactosidase/glucuronidase domain"/>
    <property type="match status" value="2"/>
</dbReference>
<dbReference type="FunFam" id="3.20.20.80:FF:000018">
    <property type="entry name" value="Beta-galactosidase"/>
    <property type="match status" value="1"/>
</dbReference>